<protein>
    <recommendedName>
        <fullName evidence="3">UBC core domain-containing protein</fullName>
    </recommendedName>
</protein>
<organism evidence="4 5">
    <name type="scientific">Triparma laevis f. longispina</name>
    <dbReference type="NCBI Taxonomy" id="1714387"/>
    <lineage>
        <taxon>Eukaryota</taxon>
        <taxon>Sar</taxon>
        <taxon>Stramenopiles</taxon>
        <taxon>Ochrophyta</taxon>
        <taxon>Bolidophyceae</taxon>
        <taxon>Parmales</taxon>
        <taxon>Triparmaceae</taxon>
        <taxon>Triparma</taxon>
    </lineage>
</organism>
<dbReference type="PANTHER" id="PTHR46116">
    <property type="entry name" value="(E3-INDEPENDENT) E2 UBIQUITIN-CONJUGATING ENZYME"/>
    <property type="match status" value="1"/>
</dbReference>
<dbReference type="InterPro" id="IPR016135">
    <property type="entry name" value="UBQ-conjugating_enzyme/RWD"/>
</dbReference>
<feature type="domain" description="UBC core" evidence="3">
    <location>
        <begin position="878"/>
        <end position="1045"/>
    </location>
</feature>
<evidence type="ECO:0000259" key="3">
    <source>
        <dbReference type="PROSITE" id="PS50127"/>
    </source>
</evidence>
<evidence type="ECO:0000313" key="4">
    <source>
        <dbReference type="EMBL" id="GMH79528.1"/>
    </source>
</evidence>
<dbReference type="SUPFAM" id="SSF54495">
    <property type="entry name" value="UBC-like"/>
    <property type="match status" value="1"/>
</dbReference>
<keyword evidence="2" id="KW-0833">Ubl conjugation pathway</keyword>
<dbReference type="InterPro" id="IPR000608">
    <property type="entry name" value="UBC"/>
</dbReference>
<dbReference type="Pfam" id="PF00179">
    <property type="entry name" value="UQ_con"/>
    <property type="match status" value="1"/>
</dbReference>
<comment type="caution">
    <text evidence="4">The sequence shown here is derived from an EMBL/GenBank/DDBJ whole genome shotgun (WGS) entry which is preliminary data.</text>
</comment>
<dbReference type="AlphaFoldDB" id="A0A9W7EJT5"/>
<dbReference type="EMBL" id="BRXW01000919">
    <property type="protein sequence ID" value="GMH79528.1"/>
    <property type="molecule type" value="Genomic_DNA"/>
</dbReference>
<sequence length="1100" mass="122376">MFVTNSSKRDGYEVLGKITAACRDDAERTTLLSIISTFRKTNASIAKTVLQTLSTENRDDSENLFSQYGIVQPLSTELWPICASAGSFGAVNTNGIRFLSKIVDDETMIEVLKTGMASVSSQHLFDLDEIQYSVLSILDEMAPFVGKAITKNINHAITQSTGALFESAFVLSPLFKIAQIRADFRLSTHPTSQTSHEKTFMTACTSQLNPNVRGPKKFEEINKLLSRSQKHMTILRLLASKFMDAKNIPSSAKLSLFLAVKKLASAERALGQEDNETEARKMYSLPATAISVQTLYGVFDLSLEFARTEAADAFPPTAESLDSSNPTSAFVTAFQLSKLVQIEGRRNERIGQVLHKLRSRYSRQQQFSLTVHHEAWYRSGSSLFQHPGTVQGHVRLSDKLLKFALTKTDPDEFNALAASRIFQTVNFAWKPSYMLSKGKENVDLANQTTESICDIFATNLLKSTNIQAILIDVFYCIFSSGNAETIQKIEGVDLLGGDYQDGKKIELDGTGLNDNDKKWGGAKGNTNSLYYGKARGLAGAITDADANCLKKFAHTLIRMFTSVQSVEDQDVDNDAFEKLHVRKQISRMLLTVIYHPSNKAAQQELRNPATLPVFLDSLSGNVLTCWQFLRDNGLEGALNRLCQNGGNLLDPQLHSSMSPLRGNIATVKEALLLLTHIVEDPSVNKYILEKAQPKLKQKIMRASIVVLERLFPEIQGKQFWPLLRLDGTQNYFKTLFIRLLNVTVGRNSDMLQLAALSCYEDLDINFSSEDDNPTGKNALAAFTGTKSFDFLANTTSVIVRAEKEKEVESAKLWRDARMTLLRAGATIGAVDVKSFPSLQLENEEFKKDYVDLGGIEMVDDLPDFLFTEKAERAGARTASSKTLFKEWKKLKRFLPEHMGPANLISVKYMETDISRARAIITCSESTPYAFGVLVFDIWLPPDFPTVPPMIEILTTGNGTTMMSPNLYADGKVCMALLNNMESQHTDERWVPGASNLGQVLLGIQAQLLVDNPGTMKGLRVDTDENDSYNKEKRIDTLRWAIADAMKHPQLGFEAVVKAHFKAGANMIRAKVLTWAADDSGRKFKREAGEVLRLLEEIEKE</sequence>
<dbReference type="Gene3D" id="3.10.110.10">
    <property type="entry name" value="Ubiquitin Conjugating Enzyme"/>
    <property type="match status" value="1"/>
</dbReference>
<evidence type="ECO:0000256" key="1">
    <source>
        <dbReference type="ARBA" id="ARBA00022679"/>
    </source>
</evidence>
<keyword evidence="1" id="KW-0808">Transferase</keyword>
<evidence type="ECO:0000313" key="5">
    <source>
        <dbReference type="Proteomes" id="UP001165122"/>
    </source>
</evidence>
<proteinExistence type="predicted"/>
<name>A0A9W7EJT5_9STRA</name>
<dbReference type="SMART" id="SM00212">
    <property type="entry name" value="UBCc"/>
    <property type="match status" value="1"/>
</dbReference>
<accession>A0A9W7EJT5</accession>
<evidence type="ECO:0000256" key="2">
    <source>
        <dbReference type="ARBA" id="ARBA00022786"/>
    </source>
</evidence>
<reference evidence="5" key="1">
    <citation type="journal article" date="2023" name="Commun. Biol.">
        <title>Genome analysis of Parmales, the sister group of diatoms, reveals the evolutionary specialization of diatoms from phago-mixotrophs to photoautotrophs.</title>
        <authorList>
            <person name="Ban H."/>
            <person name="Sato S."/>
            <person name="Yoshikawa S."/>
            <person name="Yamada K."/>
            <person name="Nakamura Y."/>
            <person name="Ichinomiya M."/>
            <person name="Sato N."/>
            <person name="Blanc-Mathieu R."/>
            <person name="Endo H."/>
            <person name="Kuwata A."/>
            <person name="Ogata H."/>
        </authorList>
    </citation>
    <scope>NUCLEOTIDE SEQUENCE [LARGE SCALE GENOMIC DNA]</scope>
    <source>
        <strain evidence="5">NIES 3700</strain>
    </source>
</reference>
<keyword evidence="5" id="KW-1185">Reference proteome</keyword>
<gene>
    <name evidence="4" type="ORF">TrLO_g6242</name>
</gene>
<dbReference type="GO" id="GO:0016740">
    <property type="term" value="F:transferase activity"/>
    <property type="evidence" value="ECO:0007669"/>
    <property type="project" value="UniProtKB-KW"/>
</dbReference>
<dbReference type="PROSITE" id="PS50127">
    <property type="entry name" value="UBC_2"/>
    <property type="match status" value="1"/>
</dbReference>
<dbReference type="OrthoDB" id="47801at2759"/>
<dbReference type="Proteomes" id="UP001165122">
    <property type="component" value="Unassembled WGS sequence"/>
</dbReference>